<gene>
    <name evidence="2" type="ORF">OESDEN_12657</name>
</gene>
<evidence type="ECO:0000313" key="3">
    <source>
        <dbReference type="Proteomes" id="UP000053660"/>
    </source>
</evidence>
<name>A0A0B1SVM9_OESDE</name>
<dbReference type="Proteomes" id="UP000053660">
    <property type="component" value="Unassembled WGS sequence"/>
</dbReference>
<dbReference type="EMBL" id="KN557465">
    <property type="protein sequence ID" value="KHJ87567.1"/>
    <property type="molecule type" value="Genomic_DNA"/>
</dbReference>
<sequence>MLRPRNLRVWKLLRRHGYLSPRNLSEVADVAVSPNQKPSRQTADFLANDYTKDASPKTNGHPRANKFLANDSKSDFDSSSGTSDGSLNATHGTKNLEDSISIILGKPHVTGRGAATPQIAKPAINYPKFHFPQGIPVSTVENDAALRRVCKVFKEFPDEQVVFLPSFPLTTHLAYLAINLFFCTPEWNEVFQGGEEVLCESYGY</sequence>
<organism evidence="2 3">
    <name type="scientific">Oesophagostomum dentatum</name>
    <name type="common">Nodular worm</name>
    <dbReference type="NCBI Taxonomy" id="61180"/>
    <lineage>
        <taxon>Eukaryota</taxon>
        <taxon>Metazoa</taxon>
        <taxon>Ecdysozoa</taxon>
        <taxon>Nematoda</taxon>
        <taxon>Chromadorea</taxon>
        <taxon>Rhabditida</taxon>
        <taxon>Rhabditina</taxon>
        <taxon>Rhabditomorpha</taxon>
        <taxon>Strongyloidea</taxon>
        <taxon>Strongylidae</taxon>
        <taxon>Oesophagostomum</taxon>
    </lineage>
</organism>
<proteinExistence type="predicted"/>
<accession>A0A0B1SVM9</accession>
<feature type="region of interest" description="Disordered" evidence="1">
    <location>
        <begin position="50"/>
        <end position="92"/>
    </location>
</feature>
<dbReference type="Gene3D" id="1.10.238.230">
    <property type="match status" value="1"/>
</dbReference>
<reference evidence="2 3" key="1">
    <citation type="submission" date="2014-03" db="EMBL/GenBank/DDBJ databases">
        <title>Draft genome of the hookworm Oesophagostomum dentatum.</title>
        <authorList>
            <person name="Mitreva M."/>
        </authorList>
    </citation>
    <scope>NUCLEOTIDE SEQUENCE [LARGE SCALE GENOMIC DNA]</scope>
    <source>
        <strain evidence="2 3">OD-Hann</strain>
    </source>
</reference>
<keyword evidence="3" id="KW-1185">Reference proteome</keyword>
<dbReference type="AlphaFoldDB" id="A0A0B1SVM9"/>
<evidence type="ECO:0000256" key="1">
    <source>
        <dbReference type="SAM" id="MobiDB-lite"/>
    </source>
</evidence>
<dbReference type="OrthoDB" id="5872944at2759"/>
<feature type="compositionally biased region" description="Low complexity" evidence="1">
    <location>
        <begin position="77"/>
        <end position="86"/>
    </location>
</feature>
<evidence type="ECO:0000313" key="2">
    <source>
        <dbReference type="EMBL" id="KHJ87567.1"/>
    </source>
</evidence>
<protein>
    <submittedName>
        <fullName evidence="2">Uncharacterized protein</fullName>
    </submittedName>
</protein>